<dbReference type="EMBL" id="ODYU01000607">
    <property type="protein sequence ID" value="SOQ35684.1"/>
    <property type="molecule type" value="Genomic_DNA"/>
</dbReference>
<evidence type="ECO:0000256" key="1">
    <source>
        <dbReference type="SAM" id="MobiDB-lite"/>
    </source>
</evidence>
<gene>
    <name evidence="2" type="ORF">SFRICE_015564</name>
</gene>
<evidence type="ECO:0000313" key="2">
    <source>
        <dbReference type="EMBL" id="SOQ35684.1"/>
    </source>
</evidence>
<feature type="compositionally biased region" description="Basic and acidic residues" evidence="1">
    <location>
        <begin position="69"/>
        <end position="97"/>
    </location>
</feature>
<reference evidence="2" key="1">
    <citation type="submission" date="2016-07" db="EMBL/GenBank/DDBJ databases">
        <authorList>
            <person name="Bretaudeau A."/>
        </authorList>
    </citation>
    <scope>NUCLEOTIDE SEQUENCE</scope>
    <source>
        <strain evidence="2">Rice</strain>
        <tissue evidence="2">Whole body</tissue>
    </source>
</reference>
<sequence length="97" mass="10949">MWVFGDVDDRGSGDMVMLVIKEELYSSSSVIMALATVPKYRKFIDINKHGNQKYSSFYGIGGKLSGKSPDSKRSAPSMETHDTRQYTDTKLFDEELD</sequence>
<protein>
    <submittedName>
        <fullName evidence="2">SFRICE_015564</fullName>
    </submittedName>
</protein>
<feature type="region of interest" description="Disordered" evidence="1">
    <location>
        <begin position="64"/>
        <end position="97"/>
    </location>
</feature>
<name>A0A2H1V5Y4_SPOFR</name>
<proteinExistence type="predicted"/>
<accession>A0A2H1V5Y4</accession>
<dbReference type="AlphaFoldDB" id="A0A2H1V5Y4"/>
<organism evidence="2">
    <name type="scientific">Spodoptera frugiperda</name>
    <name type="common">Fall armyworm</name>
    <dbReference type="NCBI Taxonomy" id="7108"/>
    <lineage>
        <taxon>Eukaryota</taxon>
        <taxon>Metazoa</taxon>
        <taxon>Ecdysozoa</taxon>
        <taxon>Arthropoda</taxon>
        <taxon>Hexapoda</taxon>
        <taxon>Insecta</taxon>
        <taxon>Pterygota</taxon>
        <taxon>Neoptera</taxon>
        <taxon>Endopterygota</taxon>
        <taxon>Lepidoptera</taxon>
        <taxon>Glossata</taxon>
        <taxon>Ditrysia</taxon>
        <taxon>Noctuoidea</taxon>
        <taxon>Noctuidae</taxon>
        <taxon>Amphipyrinae</taxon>
        <taxon>Spodoptera</taxon>
    </lineage>
</organism>